<dbReference type="EMBL" id="CP072788">
    <property type="protein sequence ID" value="QTR01493.1"/>
    <property type="molecule type" value="Genomic_DNA"/>
</dbReference>
<accession>A0A8T8HSI0</accession>
<evidence type="ECO:0000313" key="1">
    <source>
        <dbReference type="EMBL" id="QTR01493.1"/>
    </source>
</evidence>
<gene>
    <name evidence="1" type="ORF">J7S33_19090</name>
</gene>
<evidence type="ECO:0000313" key="2">
    <source>
        <dbReference type="Proteomes" id="UP000671828"/>
    </source>
</evidence>
<dbReference type="Proteomes" id="UP000671828">
    <property type="component" value="Chromosome"/>
</dbReference>
<proteinExistence type="predicted"/>
<protein>
    <submittedName>
        <fullName evidence="1">Uncharacterized protein</fullName>
    </submittedName>
</protein>
<name>A0A8T8HSI0_9PSEU</name>
<reference evidence="1" key="1">
    <citation type="submission" date="2021-04" db="EMBL/GenBank/DDBJ databases">
        <title>Saccharothrix algeriensis WGS.</title>
        <authorList>
            <person name="Stuskova K."/>
            <person name="Hakalova E."/>
            <person name="Tebbal A.B."/>
            <person name="Eichmeier A."/>
        </authorList>
    </citation>
    <scope>NUCLEOTIDE SEQUENCE</scope>
    <source>
        <strain evidence="1">NRRL B-24137</strain>
    </source>
</reference>
<dbReference type="AlphaFoldDB" id="A0A8T8HSI0"/>
<organism evidence="1 2">
    <name type="scientific">Saccharothrix algeriensis</name>
    <dbReference type="NCBI Taxonomy" id="173560"/>
    <lineage>
        <taxon>Bacteria</taxon>
        <taxon>Bacillati</taxon>
        <taxon>Actinomycetota</taxon>
        <taxon>Actinomycetes</taxon>
        <taxon>Pseudonocardiales</taxon>
        <taxon>Pseudonocardiaceae</taxon>
        <taxon>Saccharothrix</taxon>
    </lineage>
</organism>
<sequence length="101" mass="10967">MVVVERCPRCDLLVGQCEHTRAAPVRRAAGHDLVLVSPAQLAHLPGCFHNDEEDFSRNWGEITGDPNAWERIGNGIPVPVNGGADRRLVAKGRCKDCVGRG</sequence>